<reference evidence="1" key="1">
    <citation type="journal article" date="2020" name="mSystems">
        <title>Genome- and Community-Level Interaction Insights into Carbon Utilization and Element Cycling Functions of Hydrothermarchaeota in Hydrothermal Sediment.</title>
        <authorList>
            <person name="Zhou Z."/>
            <person name="Liu Y."/>
            <person name="Xu W."/>
            <person name="Pan J."/>
            <person name="Luo Z.H."/>
            <person name="Li M."/>
        </authorList>
    </citation>
    <scope>NUCLEOTIDE SEQUENCE [LARGE SCALE GENOMIC DNA]</scope>
    <source>
        <strain evidence="1">HyVt-570</strain>
    </source>
</reference>
<gene>
    <name evidence="1" type="ORF">ENK37_08120</name>
</gene>
<comment type="caution">
    <text evidence="1">The sequence shown here is derived from an EMBL/GenBank/DDBJ whole genome shotgun (WGS) entry which is preliminary data.</text>
</comment>
<name>A0A7C4ZH26_9DEIN</name>
<dbReference type="PROSITE" id="PS51257">
    <property type="entry name" value="PROKAR_LIPOPROTEIN"/>
    <property type="match status" value="1"/>
</dbReference>
<proteinExistence type="predicted"/>
<dbReference type="EMBL" id="DRPZ01000209">
    <property type="protein sequence ID" value="HGY09998.1"/>
    <property type="molecule type" value="Genomic_DNA"/>
</dbReference>
<protein>
    <recommendedName>
        <fullName evidence="2">Lipoprotein</fullName>
    </recommendedName>
</protein>
<organism evidence="1">
    <name type="scientific">Oceanithermus profundus</name>
    <dbReference type="NCBI Taxonomy" id="187137"/>
    <lineage>
        <taxon>Bacteria</taxon>
        <taxon>Thermotogati</taxon>
        <taxon>Deinococcota</taxon>
        <taxon>Deinococci</taxon>
        <taxon>Thermales</taxon>
        <taxon>Thermaceae</taxon>
        <taxon>Oceanithermus</taxon>
    </lineage>
</organism>
<sequence>MKRLGWLLAAVLLVATACAPRVWYKPGATSSQRDRDLKACRYEALARFTEQTPPLSAFRVYVDVPYGTPYELAVRVEEAAEDAVESEYESYKNAFVRSYVADCMEAKGYTLVEER</sequence>
<evidence type="ECO:0008006" key="2">
    <source>
        <dbReference type="Google" id="ProtNLM"/>
    </source>
</evidence>
<dbReference type="AlphaFoldDB" id="A0A7C4ZH26"/>
<evidence type="ECO:0000313" key="1">
    <source>
        <dbReference type="EMBL" id="HGY09998.1"/>
    </source>
</evidence>
<accession>A0A7C4ZH26</accession>
<dbReference type="Proteomes" id="UP000885759">
    <property type="component" value="Unassembled WGS sequence"/>
</dbReference>